<feature type="domain" description="Pyridine nucleotide-disulphide oxidoreductase dimerisation" evidence="11">
    <location>
        <begin position="343"/>
        <end position="451"/>
    </location>
</feature>
<dbReference type="PRINTS" id="PR00368">
    <property type="entry name" value="FADPNR"/>
</dbReference>
<dbReference type="PIRSF" id="PIRSF000350">
    <property type="entry name" value="Mercury_reductase_MerA"/>
    <property type="match status" value="1"/>
</dbReference>
<evidence type="ECO:0000256" key="5">
    <source>
        <dbReference type="ARBA" id="ARBA00023002"/>
    </source>
</evidence>
<dbReference type="Gene3D" id="3.30.390.30">
    <property type="match status" value="1"/>
</dbReference>
<dbReference type="InterPro" id="IPR001100">
    <property type="entry name" value="Pyr_nuc-diS_OxRdtase"/>
</dbReference>
<evidence type="ECO:0000256" key="8">
    <source>
        <dbReference type="PIRSR" id="PIRSR000350-3"/>
    </source>
</evidence>
<dbReference type="Gene3D" id="3.50.50.60">
    <property type="entry name" value="FAD/NAD(P)-binding domain"/>
    <property type="match status" value="2"/>
</dbReference>
<dbReference type="RefSeq" id="WP_099554072.1">
    <property type="nucleotide sequence ID" value="NZ_LT960614.1"/>
</dbReference>
<evidence type="ECO:0000256" key="4">
    <source>
        <dbReference type="ARBA" id="ARBA00022857"/>
    </source>
</evidence>
<evidence type="ECO:0000256" key="10">
    <source>
        <dbReference type="RuleBase" id="RU003691"/>
    </source>
</evidence>
<dbReference type="GO" id="GO:0050660">
    <property type="term" value="F:flavin adenine dinucleotide binding"/>
    <property type="evidence" value="ECO:0007669"/>
    <property type="project" value="TreeGrafter"/>
</dbReference>
<dbReference type="EMBL" id="LT960614">
    <property type="protein sequence ID" value="SON54060.1"/>
    <property type="molecule type" value="Genomic_DNA"/>
</dbReference>
<accession>A0A2C9D1D2</accession>
<dbReference type="PANTHER" id="PTHR43014:SF4">
    <property type="entry name" value="PYRIDINE NUCLEOTIDE-DISULFIDE OXIDOREDUCTASE RCLA-RELATED"/>
    <property type="match status" value="1"/>
</dbReference>
<dbReference type="PROSITE" id="PS00076">
    <property type="entry name" value="PYRIDINE_REDOX_1"/>
    <property type="match status" value="1"/>
</dbReference>
<evidence type="ECO:0000259" key="12">
    <source>
        <dbReference type="Pfam" id="PF07992"/>
    </source>
</evidence>
<feature type="domain" description="FAD/NAD(P)-binding" evidence="12">
    <location>
        <begin position="8"/>
        <end position="322"/>
    </location>
</feature>
<name>A0A2C9D1D2_9HYPH</name>
<keyword evidence="14" id="KW-1185">Reference proteome</keyword>
<dbReference type="Pfam" id="PF02852">
    <property type="entry name" value="Pyr_redox_dim"/>
    <property type="match status" value="1"/>
</dbReference>
<evidence type="ECO:0000313" key="14">
    <source>
        <dbReference type="Proteomes" id="UP000223606"/>
    </source>
</evidence>
<dbReference type="AlphaFoldDB" id="A0A2C9D1D2"/>
<keyword evidence="2 10" id="KW-0285">Flavoprotein</keyword>
<dbReference type="InterPro" id="IPR004099">
    <property type="entry name" value="Pyr_nucl-diS_OxRdtase_dimer"/>
</dbReference>
<dbReference type="InterPro" id="IPR012999">
    <property type="entry name" value="Pyr_OxRdtase_I_AS"/>
</dbReference>
<dbReference type="KEGG" id="hdi:HDIA_0519"/>
<gene>
    <name evidence="13" type="primary">merA</name>
    <name evidence="13" type="ORF">HDIA_0519</name>
</gene>
<dbReference type="SUPFAM" id="SSF55424">
    <property type="entry name" value="FAD/NAD-linked reductases, dimerisation (C-terminal) domain"/>
    <property type="match status" value="1"/>
</dbReference>
<dbReference type="InterPro" id="IPR036188">
    <property type="entry name" value="FAD/NAD-bd_sf"/>
</dbReference>
<evidence type="ECO:0000259" key="11">
    <source>
        <dbReference type="Pfam" id="PF02852"/>
    </source>
</evidence>
<dbReference type="OrthoDB" id="9781772at2"/>
<organism evidence="13 14">
    <name type="scientific">Hartmannibacter diazotrophicus</name>
    <dbReference type="NCBI Taxonomy" id="1482074"/>
    <lineage>
        <taxon>Bacteria</taxon>
        <taxon>Pseudomonadati</taxon>
        <taxon>Pseudomonadota</taxon>
        <taxon>Alphaproteobacteria</taxon>
        <taxon>Hyphomicrobiales</taxon>
        <taxon>Pleomorphomonadaceae</taxon>
        <taxon>Hartmannibacter</taxon>
    </lineage>
</organism>
<dbReference type="Pfam" id="PF07992">
    <property type="entry name" value="Pyr_redox_2"/>
    <property type="match status" value="1"/>
</dbReference>
<sequence length="476" mass="50066">MTSVLTPDICVIGAGSAGLTVVAAARAFGVDVVLIEKGEMGGDCLNTGCVPSKALIAAAGHAHAVTAGANFGVHASVTKIDPAGVRGHVHGVIDAIAPHDSQARFEGLGATVIRAPARFTGPDTVEAGDHTIRARRFVIATGSRAFVPPVPGLDSVPYLTNETIFDLAEVPRHLAIIGGGPIGLELGQAYRRLGAEVSVIEAAKPLAKDDPELVALVLKRLADEGIAILEQTRVVAVRKTEDGVAVDIENEAGLRTIGASHLLVAAGRTANIDDLGLDAAGIGHDRRGIRTDRSLRTNNPKVYAIGDVVAGSFQFTHWAGYHAGLVVRAILFRLPVRENRDIVPWCTYTDPQIGAVGLSEGQARRRHGGRVKVLTAAFAGNDRAQTERETEGHLKLIVGPRGRILGAAVAGPQAGEIIGLLSLAVCRKMTVKDFAGTVFAYPTLCEIVKRAALTYYGDATANPWLRRVLAVLRRFG</sequence>
<dbReference type="InterPro" id="IPR023753">
    <property type="entry name" value="FAD/NAD-binding_dom"/>
</dbReference>
<dbReference type="PRINTS" id="PR00411">
    <property type="entry name" value="PNDRDTASEI"/>
</dbReference>
<reference evidence="14" key="1">
    <citation type="submission" date="2017-09" db="EMBL/GenBank/DDBJ databases">
        <title>Genome sequence of Nannocystis excedens DSM 71.</title>
        <authorList>
            <person name="Blom J."/>
        </authorList>
    </citation>
    <scope>NUCLEOTIDE SEQUENCE [LARGE SCALE GENOMIC DNA]</scope>
    <source>
        <strain evidence="14">type strain: E19</strain>
    </source>
</reference>
<evidence type="ECO:0000256" key="2">
    <source>
        <dbReference type="ARBA" id="ARBA00022630"/>
    </source>
</evidence>
<dbReference type="GO" id="GO:0003955">
    <property type="term" value="F:NAD(P)H dehydrogenase (quinone) activity"/>
    <property type="evidence" value="ECO:0007669"/>
    <property type="project" value="TreeGrafter"/>
</dbReference>
<dbReference type="PANTHER" id="PTHR43014">
    <property type="entry name" value="MERCURIC REDUCTASE"/>
    <property type="match status" value="1"/>
</dbReference>
<dbReference type="FunFam" id="3.30.390.30:FF:000001">
    <property type="entry name" value="Dihydrolipoyl dehydrogenase"/>
    <property type="match status" value="1"/>
</dbReference>
<dbReference type="Proteomes" id="UP000223606">
    <property type="component" value="Chromosome 1"/>
</dbReference>
<keyword evidence="5 10" id="KW-0560">Oxidoreductase</keyword>
<feature type="binding site" evidence="8">
    <location>
        <position position="53"/>
    </location>
    <ligand>
        <name>FAD</name>
        <dbReference type="ChEBI" id="CHEBI:57692"/>
    </ligand>
</feature>
<dbReference type="GO" id="GO:0016668">
    <property type="term" value="F:oxidoreductase activity, acting on a sulfur group of donors, NAD(P) as acceptor"/>
    <property type="evidence" value="ECO:0007669"/>
    <property type="project" value="InterPro"/>
</dbReference>
<keyword evidence="3 8" id="KW-0274">FAD</keyword>
<protein>
    <submittedName>
        <fullName evidence="13">Mercuric reductase</fullName>
        <ecNumber evidence="13">1.16.1.1</ecNumber>
    </submittedName>
</protein>
<keyword evidence="6" id="KW-1015">Disulfide bond</keyword>
<dbReference type="SUPFAM" id="SSF51905">
    <property type="entry name" value="FAD/NAD(P)-binding domain"/>
    <property type="match status" value="1"/>
</dbReference>
<evidence type="ECO:0000256" key="6">
    <source>
        <dbReference type="ARBA" id="ARBA00023157"/>
    </source>
</evidence>
<keyword evidence="8" id="KW-0520">NAD</keyword>
<feature type="binding site" evidence="8">
    <location>
        <begin position="141"/>
        <end position="143"/>
    </location>
    <ligand>
        <name>FAD</name>
        <dbReference type="ChEBI" id="CHEBI:57692"/>
    </ligand>
</feature>
<dbReference type="GO" id="GO:0016152">
    <property type="term" value="F:mercury (II) reductase (NADP+) activity"/>
    <property type="evidence" value="ECO:0007669"/>
    <property type="project" value="UniProtKB-EC"/>
</dbReference>
<dbReference type="InterPro" id="IPR016156">
    <property type="entry name" value="FAD/NAD-linked_Rdtase_dimer_sf"/>
</dbReference>
<keyword evidence="4" id="KW-0521">NADP</keyword>
<comment type="similarity">
    <text evidence="1 10">Belongs to the class-I pyridine nucleotide-disulfide oxidoreductase family.</text>
</comment>
<feature type="binding site" evidence="8">
    <location>
        <position position="267"/>
    </location>
    <ligand>
        <name>NAD(+)</name>
        <dbReference type="ChEBI" id="CHEBI:57540"/>
    </ligand>
</feature>
<dbReference type="EC" id="1.16.1.1" evidence="13"/>
<evidence type="ECO:0000313" key="13">
    <source>
        <dbReference type="EMBL" id="SON54060.1"/>
    </source>
</evidence>
<feature type="binding site" evidence="8">
    <location>
        <begin position="178"/>
        <end position="185"/>
    </location>
    <ligand>
        <name>NAD(+)</name>
        <dbReference type="ChEBI" id="CHEBI:57540"/>
    </ligand>
</feature>
<proteinExistence type="inferred from homology"/>
<evidence type="ECO:0000256" key="9">
    <source>
        <dbReference type="PIRSR" id="PIRSR000350-4"/>
    </source>
</evidence>
<feature type="binding site" evidence="8">
    <location>
        <position position="307"/>
    </location>
    <ligand>
        <name>FAD</name>
        <dbReference type="ChEBI" id="CHEBI:57692"/>
    </ligand>
</feature>
<evidence type="ECO:0000256" key="7">
    <source>
        <dbReference type="ARBA" id="ARBA00023284"/>
    </source>
</evidence>
<comment type="cofactor">
    <cofactor evidence="8">
        <name>FAD</name>
        <dbReference type="ChEBI" id="CHEBI:57692"/>
    </cofactor>
    <text evidence="8">Binds 1 FAD per subunit.</text>
</comment>
<feature type="disulfide bond" description="Redox-active" evidence="9">
    <location>
        <begin position="44"/>
        <end position="49"/>
    </location>
</feature>
<keyword evidence="8" id="KW-0547">Nucleotide-binding</keyword>
<feature type="binding site" evidence="8">
    <location>
        <position position="201"/>
    </location>
    <ligand>
        <name>NAD(+)</name>
        <dbReference type="ChEBI" id="CHEBI:57540"/>
    </ligand>
</feature>
<evidence type="ECO:0000256" key="1">
    <source>
        <dbReference type="ARBA" id="ARBA00007532"/>
    </source>
</evidence>
<evidence type="ECO:0000256" key="3">
    <source>
        <dbReference type="ARBA" id="ARBA00022827"/>
    </source>
</evidence>
<keyword evidence="7 10" id="KW-0676">Redox-active center</keyword>